<protein>
    <submittedName>
        <fullName evidence="11">RNA polymerase sigma-54 factor</fullName>
    </submittedName>
</protein>
<evidence type="ECO:0000256" key="2">
    <source>
        <dbReference type="ARBA" id="ARBA00022478"/>
    </source>
</evidence>
<dbReference type="Pfam" id="PF04963">
    <property type="entry name" value="Sigma54_CBD"/>
    <property type="match status" value="1"/>
</dbReference>
<name>A0ABN5V7K6_9FLAO</name>
<keyword evidence="5" id="KW-0805">Transcription regulation</keyword>
<evidence type="ECO:0000256" key="6">
    <source>
        <dbReference type="ARBA" id="ARBA00023082"/>
    </source>
</evidence>
<feature type="domain" description="RNA polymerase sigma factor 54 DNA-binding" evidence="9">
    <location>
        <begin position="327"/>
        <end position="484"/>
    </location>
</feature>
<dbReference type="InterPro" id="IPR007046">
    <property type="entry name" value="RNA_pol_sigma_54_core-bd"/>
</dbReference>
<keyword evidence="12" id="KW-1185">Reference proteome</keyword>
<keyword evidence="4" id="KW-0548">Nucleotidyltransferase</keyword>
<evidence type="ECO:0000256" key="1">
    <source>
        <dbReference type="ARBA" id="ARBA00008798"/>
    </source>
</evidence>
<keyword evidence="6" id="KW-0731">Sigma factor</keyword>
<accession>A0ABN5V7K6</accession>
<dbReference type="PRINTS" id="PR00045">
    <property type="entry name" value="SIGMA54FCT"/>
</dbReference>
<dbReference type="PROSITE" id="PS50044">
    <property type="entry name" value="SIGMA54_3"/>
    <property type="match status" value="1"/>
</dbReference>
<dbReference type="Gene3D" id="1.10.10.1330">
    <property type="entry name" value="RNA polymerase sigma-54 factor, core-binding domain"/>
    <property type="match status" value="1"/>
</dbReference>
<evidence type="ECO:0000256" key="5">
    <source>
        <dbReference type="ARBA" id="ARBA00023015"/>
    </source>
</evidence>
<dbReference type="Proteomes" id="UP000217805">
    <property type="component" value="Chromosome"/>
</dbReference>
<dbReference type="PROSITE" id="PS00718">
    <property type="entry name" value="SIGMA54_2"/>
    <property type="match status" value="1"/>
</dbReference>
<dbReference type="InterPro" id="IPR000394">
    <property type="entry name" value="RNA_pol_sigma_54"/>
</dbReference>
<organism evidence="11 12">
    <name type="scientific">Blattabacterium cuenoti BPAY</name>
    <dbReference type="NCBI Taxonomy" id="1457031"/>
    <lineage>
        <taxon>Bacteria</taxon>
        <taxon>Pseudomonadati</taxon>
        <taxon>Bacteroidota</taxon>
        <taxon>Flavobacteriia</taxon>
        <taxon>Flavobacteriales</taxon>
        <taxon>Blattabacteriaceae</taxon>
        <taxon>Blattabacterium</taxon>
    </lineage>
</organism>
<keyword evidence="3" id="KW-0808">Transferase</keyword>
<reference evidence="11 12" key="1">
    <citation type="journal article" date="2015" name="Microbes Environ.">
        <title>An Efficient Strategy Developed for Next-Generation Sequencing of Endosymbiont Genomes Performed Using Crude DNA Isolated from Host Tissues: A Case Study of Blattabacterium cuenoti Inhabiting the Fat Bodies of Cockroaches.</title>
        <authorList>
            <person name="Kinjo Y."/>
            <person name="Saitoh S."/>
            <person name="Tokuda G."/>
        </authorList>
    </citation>
    <scope>NUCLEOTIDE SEQUENCE [LARGE SCALE GENOMIC DNA]</scope>
    <source>
        <strain evidence="11 12">BPAY</strain>
    </source>
</reference>
<comment type="similarity">
    <text evidence="1">Belongs to the sigma-54 factor family.</text>
</comment>
<dbReference type="NCBIfam" id="TIGR02395">
    <property type="entry name" value="rpoN_sigma"/>
    <property type="match status" value="1"/>
</dbReference>
<evidence type="ECO:0000313" key="11">
    <source>
        <dbReference type="EMBL" id="BAR92243.1"/>
    </source>
</evidence>
<sequence length="486" mass="56944">MLIKQQLLQKGQHKLSPQQIRLMKLVQLSTLDFEQRVQQELEENPALEEENCSDLEEYSEVLEEENKIEDITEDQNQSLDNIIDEYFSDDEIEDFQINNQKNYSIKKHIPIISGISFQEYLKNQLHTFRLNEKDLLIADFILGNIDDDGYIRRKITSIADDIFLILGKSVSTEKVEKLLVNYIQKLDPTGVGSRNLKECLLIQLEKKKINQEVLLSKKIIQDYFEFFIKKHYQKLQNKLGITKENLRKILDQIRKLNPKPGKIYSDNTKNLNHIIPDFNISVSDEKLELTLNQRNIPELKISSLYLNMLKSYQSEKNIKENEGTIVFLKKKINSAKWFVDAIKQRKNTLMLTMNAIMDYQKEYFLTGDPVKIKPMILKNISQKIGVGISTVSRVANSKYVNTPYGTFLIKSFFSEKMMNQEGKEISSIEIKKLLKDSIDKENKKKPFTDEKLSKILRKKGYLVARRTIAKYRDQMHFPVARMRKDL</sequence>
<gene>
    <name evidence="11" type="primary">rpoN</name>
    <name evidence="11" type="ORF">BPAY_523</name>
</gene>
<evidence type="ECO:0000256" key="3">
    <source>
        <dbReference type="ARBA" id="ARBA00022679"/>
    </source>
</evidence>
<dbReference type="Gene3D" id="1.10.10.60">
    <property type="entry name" value="Homeodomain-like"/>
    <property type="match status" value="1"/>
</dbReference>
<dbReference type="EMBL" id="AP014609">
    <property type="protein sequence ID" value="BAR92243.1"/>
    <property type="molecule type" value="Genomic_DNA"/>
</dbReference>
<keyword evidence="7" id="KW-0238">DNA-binding</keyword>
<feature type="domain" description="RNA polymerase sigma factor 54 core-binding" evidence="10">
    <location>
        <begin position="115"/>
        <end position="305"/>
    </location>
</feature>
<dbReference type="PANTHER" id="PTHR32248:SF4">
    <property type="entry name" value="RNA POLYMERASE SIGMA-54 FACTOR"/>
    <property type="match status" value="1"/>
</dbReference>
<dbReference type="RefSeq" id="WP_096378422.1">
    <property type="nucleotide sequence ID" value="NZ_AP014609.1"/>
</dbReference>
<evidence type="ECO:0000259" key="10">
    <source>
        <dbReference type="Pfam" id="PF04963"/>
    </source>
</evidence>
<evidence type="ECO:0000256" key="7">
    <source>
        <dbReference type="ARBA" id="ARBA00023125"/>
    </source>
</evidence>
<dbReference type="Pfam" id="PF04552">
    <property type="entry name" value="Sigma54_DBD"/>
    <property type="match status" value="1"/>
</dbReference>
<dbReference type="PANTHER" id="PTHR32248">
    <property type="entry name" value="RNA POLYMERASE SIGMA-54 FACTOR"/>
    <property type="match status" value="1"/>
</dbReference>
<evidence type="ECO:0000313" key="12">
    <source>
        <dbReference type="Proteomes" id="UP000217805"/>
    </source>
</evidence>
<evidence type="ECO:0000256" key="8">
    <source>
        <dbReference type="ARBA" id="ARBA00023163"/>
    </source>
</evidence>
<dbReference type="PIRSF" id="PIRSF000774">
    <property type="entry name" value="RpoN"/>
    <property type="match status" value="1"/>
</dbReference>
<keyword evidence="2" id="KW-0240">DNA-directed RNA polymerase</keyword>
<keyword evidence="8" id="KW-0804">Transcription</keyword>
<evidence type="ECO:0000259" key="9">
    <source>
        <dbReference type="Pfam" id="PF04552"/>
    </source>
</evidence>
<evidence type="ECO:0000256" key="4">
    <source>
        <dbReference type="ARBA" id="ARBA00022695"/>
    </source>
</evidence>
<dbReference type="Pfam" id="PF00309">
    <property type="entry name" value="Sigma54_AID"/>
    <property type="match status" value="1"/>
</dbReference>
<dbReference type="InterPro" id="IPR007634">
    <property type="entry name" value="RNA_pol_sigma_54_DNA-bd"/>
</dbReference>
<proteinExistence type="inferred from homology"/>
<dbReference type="InterPro" id="IPR038709">
    <property type="entry name" value="RpoN_core-bd_sf"/>
</dbReference>